<evidence type="ECO:0000313" key="2">
    <source>
        <dbReference type="Proteomes" id="UP001221757"/>
    </source>
</evidence>
<dbReference type="AlphaFoldDB" id="A0AAD7BCC0"/>
<organism evidence="1 2">
    <name type="scientific">Mycena rosella</name>
    <name type="common">Pink bonnet</name>
    <name type="synonym">Agaricus rosellus</name>
    <dbReference type="NCBI Taxonomy" id="1033263"/>
    <lineage>
        <taxon>Eukaryota</taxon>
        <taxon>Fungi</taxon>
        <taxon>Dikarya</taxon>
        <taxon>Basidiomycota</taxon>
        <taxon>Agaricomycotina</taxon>
        <taxon>Agaricomycetes</taxon>
        <taxon>Agaricomycetidae</taxon>
        <taxon>Agaricales</taxon>
        <taxon>Marasmiineae</taxon>
        <taxon>Mycenaceae</taxon>
        <taxon>Mycena</taxon>
    </lineage>
</organism>
<comment type="caution">
    <text evidence="1">The sequence shown here is derived from an EMBL/GenBank/DDBJ whole genome shotgun (WGS) entry which is preliminary data.</text>
</comment>
<sequence>MASHFDLPQELVDKIVSELRNDIPALCTCALISRDFLPWSRLHLFSSVRLTGGNFYAFRTLIASSPAVASYVRRLEMPLMASLPAFVLLPPESMARLPNLTKLSTHCDPFGFRHLSAAQHRILSDTTRHLTSVELSIDRFWTLPEWAALLNGCATLKNLAIHADPTALWSEDVGLEMPVAPPEDAPRLRTLRISGDCKVLGPLGAWLLPSGFLVALHTLAIDVDYVLDDYDPPDRRLPLVLAGAASLEVLTLHLDPPMPLSTPADVPISLASFPLLHTLHLKDGPDAEFGASLRWLADFLHAPATDHITPADSALESVSLAHSLVRRDIDAVPASTWRALEAALLASPRLHALTFKGYGKYSVGSAPGAFAHFAGTVRAQLAGLEARGVLRTVQ</sequence>
<dbReference type="Gene3D" id="3.80.10.10">
    <property type="entry name" value="Ribonuclease Inhibitor"/>
    <property type="match status" value="1"/>
</dbReference>
<proteinExistence type="predicted"/>
<evidence type="ECO:0008006" key="3">
    <source>
        <dbReference type="Google" id="ProtNLM"/>
    </source>
</evidence>
<reference evidence="1" key="1">
    <citation type="submission" date="2023-03" db="EMBL/GenBank/DDBJ databases">
        <title>Massive genome expansion in bonnet fungi (Mycena s.s.) driven by repeated elements and novel gene families across ecological guilds.</title>
        <authorList>
            <consortium name="Lawrence Berkeley National Laboratory"/>
            <person name="Harder C.B."/>
            <person name="Miyauchi S."/>
            <person name="Viragh M."/>
            <person name="Kuo A."/>
            <person name="Thoen E."/>
            <person name="Andreopoulos B."/>
            <person name="Lu D."/>
            <person name="Skrede I."/>
            <person name="Drula E."/>
            <person name="Henrissat B."/>
            <person name="Morin E."/>
            <person name="Kohler A."/>
            <person name="Barry K."/>
            <person name="LaButti K."/>
            <person name="Morin E."/>
            <person name="Salamov A."/>
            <person name="Lipzen A."/>
            <person name="Mereny Z."/>
            <person name="Hegedus B."/>
            <person name="Baldrian P."/>
            <person name="Stursova M."/>
            <person name="Weitz H."/>
            <person name="Taylor A."/>
            <person name="Grigoriev I.V."/>
            <person name="Nagy L.G."/>
            <person name="Martin F."/>
            <person name="Kauserud H."/>
        </authorList>
    </citation>
    <scope>NUCLEOTIDE SEQUENCE</scope>
    <source>
        <strain evidence="1">CBHHK067</strain>
    </source>
</reference>
<dbReference type="EMBL" id="JARKIE010000778">
    <property type="protein sequence ID" value="KAJ7617019.1"/>
    <property type="molecule type" value="Genomic_DNA"/>
</dbReference>
<protein>
    <recommendedName>
        <fullName evidence="3">F-box domain-containing protein</fullName>
    </recommendedName>
</protein>
<dbReference type="Proteomes" id="UP001221757">
    <property type="component" value="Unassembled WGS sequence"/>
</dbReference>
<name>A0AAD7BCC0_MYCRO</name>
<dbReference type="InterPro" id="IPR032675">
    <property type="entry name" value="LRR_dom_sf"/>
</dbReference>
<evidence type="ECO:0000313" key="1">
    <source>
        <dbReference type="EMBL" id="KAJ7617019.1"/>
    </source>
</evidence>
<keyword evidence="2" id="KW-1185">Reference proteome</keyword>
<accession>A0AAD7BCC0</accession>
<gene>
    <name evidence="1" type="ORF">B0H17DRAFT_651744</name>
</gene>